<dbReference type="PANTHER" id="PTHR12258:SF11">
    <property type="entry name" value="14 KDA PHOSPHOHISTIDINE PHOSPHATASE"/>
    <property type="match status" value="1"/>
</dbReference>
<evidence type="ECO:0000256" key="5">
    <source>
        <dbReference type="ARBA" id="ARBA00029952"/>
    </source>
</evidence>
<evidence type="ECO:0000256" key="7">
    <source>
        <dbReference type="ARBA" id="ARBA00049028"/>
    </source>
</evidence>
<keyword evidence="12" id="KW-1185">Reference proteome</keyword>
<evidence type="ECO:0000256" key="1">
    <source>
        <dbReference type="ARBA" id="ARBA00003087"/>
    </source>
</evidence>
<organism evidence="11 12">
    <name type="scientific">Pagothenia borchgrevinki</name>
    <name type="common">Bald rockcod</name>
    <name type="synonym">Trematomus borchgrevinki</name>
    <dbReference type="NCBI Taxonomy" id="8213"/>
    <lineage>
        <taxon>Eukaryota</taxon>
        <taxon>Metazoa</taxon>
        <taxon>Chordata</taxon>
        <taxon>Craniata</taxon>
        <taxon>Vertebrata</taxon>
        <taxon>Euteleostomi</taxon>
        <taxon>Actinopterygii</taxon>
        <taxon>Neopterygii</taxon>
        <taxon>Teleostei</taxon>
        <taxon>Neoteleostei</taxon>
        <taxon>Acanthomorphata</taxon>
        <taxon>Eupercaria</taxon>
        <taxon>Perciformes</taxon>
        <taxon>Notothenioidei</taxon>
        <taxon>Nototheniidae</taxon>
        <taxon>Pagothenia</taxon>
    </lineage>
</organism>
<feature type="binding site" evidence="10">
    <location>
        <position position="46"/>
    </location>
    <ligand>
        <name>substrate</name>
    </ligand>
</feature>
<dbReference type="SUPFAM" id="SSF143724">
    <property type="entry name" value="PHP14-like"/>
    <property type="match status" value="1"/>
</dbReference>
<dbReference type="InterPro" id="IPR007702">
    <property type="entry name" value="Janus"/>
</dbReference>
<proteinExistence type="inferred from homology"/>
<dbReference type="Proteomes" id="UP001619887">
    <property type="component" value="Unassembled WGS sequence"/>
</dbReference>
<evidence type="ECO:0000256" key="2">
    <source>
        <dbReference type="ARBA" id="ARBA00010971"/>
    </source>
</evidence>
<dbReference type="Gene3D" id="3.50.20.20">
    <property type="entry name" value="Janus/Ocnus"/>
    <property type="match status" value="1"/>
</dbReference>
<comment type="similarity">
    <text evidence="2">Belongs to the janus family.</text>
</comment>
<dbReference type="AlphaFoldDB" id="A0ABD2G163"/>
<dbReference type="EC" id="3.9.1.3" evidence="3"/>
<dbReference type="Pfam" id="PF05005">
    <property type="entry name" value="Ocnus"/>
    <property type="match status" value="1"/>
</dbReference>
<protein>
    <recommendedName>
        <fullName evidence="4">14 kDa phosphohistidine phosphatase</fullName>
        <ecNumber evidence="3">3.9.1.3</ecNumber>
    </recommendedName>
    <alternativeName>
        <fullName evidence="6">Phosphohistidine phosphatase 1</fullName>
    </alternativeName>
    <alternativeName>
        <fullName evidence="5">Protein histidine phosphatase</fullName>
    </alternativeName>
</protein>
<reference evidence="11 12" key="1">
    <citation type="journal article" date="2022" name="G3 (Bethesda)">
        <title>Evaluating Illumina-, Nanopore-, and PacBio-based genome assembly strategies with the bald notothen, Trematomus borchgrevinki.</title>
        <authorList>
            <person name="Rayamajhi N."/>
            <person name="Cheng C.C."/>
            <person name="Catchen J.M."/>
        </authorList>
    </citation>
    <scope>NUCLEOTIDE SEQUENCE [LARGE SCALE GENOMIC DNA]</scope>
    <source>
        <strain evidence="11">AGRC-2024</strain>
    </source>
</reference>
<evidence type="ECO:0000256" key="4">
    <source>
        <dbReference type="ARBA" id="ARBA00014497"/>
    </source>
</evidence>
<comment type="catalytic activity">
    <reaction evidence="7">
        <text>N(pros)-phospho-L-histidyl-[protein] + H2O = L-histidyl-[protein] + phosphate</text>
        <dbReference type="Rhea" id="RHEA:47964"/>
        <dbReference type="Rhea" id="RHEA-COMP:9745"/>
        <dbReference type="Rhea" id="RHEA-COMP:9746"/>
        <dbReference type="ChEBI" id="CHEBI:15377"/>
        <dbReference type="ChEBI" id="CHEBI:29979"/>
        <dbReference type="ChEBI" id="CHEBI:43474"/>
        <dbReference type="ChEBI" id="CHEBI:64837"/>
        <dbReference type="EC" id="3.9.1.3"/>
    </reaction>
</comment>
<sequence>MLLSVLGTRSLLSARLSGAFSITSAAMADALANIPVVEIDSEGTFKYILLTVKVKDGDVHKDIVRGTKSAEYHNHIFEKVNPAMEALGMECKCLGGGKIEHNSQEKKLRVFGESTAFGKADHSVSAEKLKSAFSDYEITWSDDKK</sequence>
<dbReference type="InterPro" id="IPR038596">
    <property type="entry name" value="Janus_sf"/>
</dbReference>
<evidence type="ECO:0000256" key="10">
    <source>
        <dbReference type="PIRSR" id="PIRSR607702-2"/>
    </source>
</evidence>
<evidence type="ECO:0000256" key="8">
    <source>
        <dbReference type="ARBA" id="ARBA00049335"/>
    </source>
</evidence>
<feature type="active site" description="Proton acceptor" evidence="9">
    <location>
        <position position="73"/>
    </location>
</feature>
<evidence type="ECO:0000313" key="11">
    <source>
        <dbReference type="EMBL" id="KAL3047721.1"/>
    </source>
</evidence>
<dbReference type="GO" id="GO:0101006">
    <property type="term" value="F:protein histidine phosphatase activity"/>
    <property type="evidence" value="ECO:0007669"/>
    <property type="project" value="UniProtKB-EC"/>
</dbReference>
<reference evidence="11 12" key="2">
    <citation type="journal article" date="2024" name="G3 (Bethesda)">
        <title>The genome of the cryopelagic Antarctic bald notothen, Trematomus borchgrevinki.</title>
        <authorList>
            <person name="Rayamajhi N."/>
            <person name="Rivera-Colon A.G."/>
            <person name="Minhas B.F."/>
            <person name="Cheng C.C."/>
            <person name="Catchen J.M."/>
        </authorList>
    </citation>
    <scope>NUCLEOTIDE SEQUENCE [LARGE SCALE GENOMIC DNA]</scope>
    <source>
        <strain evidence="11">AGRC-2024</strain>
    </source>
</reference>
<evidence type="ECO:0000256" key="6">
    <source>
        <dbReference type="ARBA" id="ARBA00030831"/>
    </source>
</evidence>
<dbReference type="FunFam" id="3.50.20.20:FF:000001">
    <property type="entry name" value="14 kDa phosphohistidine phosphatase"/>
    <property type="match status" value="1"/>
</dbReference>
<comment type="function">
    <text evidence="1">Exhibits phosphohistidine phosphatase activity.</text>
</comment>
<accession>A0ABD2G163</accession>
<evidence type="ECO:0000256" key="3">
    <source>
        <dbReference type="ARBA" id="ARBA00011945"/>
    </source>
</evidence>
<dbReference type="PANTHER" id="PTHR12258">
    <property type="entry name" value="JANUS-A/JANUS-B"/>
    <property type="match status" value="1"/>
</dbReference>
<name>A0ABD2G163_PAGBO</name>
<comment type="caution">
    <text evidence="11">The sequence shown here is derived from an EMBL/GenBank/DDBJ whole genome shotgun (WGS) entry which is preliminary data.</text>
</comment>
<evidence type="ECO:0000313" key="12">
    <source>
        <dbReference type="Proteomes" id="UP001619887"/>
    </source>
</evidence>
<comment type="catalytic activity">
    <reaction evidence="8">
        <text>N(tele)-phospho-L-histidyl-[protein] + H2O = L-histidyl-[protein] + phosphate</text>
        <dbReference type="Rhea" id="RHEA:47960"/>
        <dbReference type="Rhea" id="RHEA-COMP:9745"/>
        <dbReference type="Rhea" id="RHEA-COMP:10719"/>
        <dbReference type="ChEBI" id="CHEBI:15377"/>
        <dbReference type="ChEBI" id="CHEBI:29979"/>
        <dbReference type="ChEBI" id="CHEBI:43474"/>
        <dbReference type="ChEBI" id="CHEBI:83586"/>
        <dbReference type="EC" id="3.9.1.3"/>
    </reaction>
</comment>
<evidence type="ECO:0000256" key="9">
    <source>
        <dbReference type="PIRSR" id="PIRSR607702-1"/>
    </source>
</evidence>
<gene>
    <name evidence="11" type="ORF">OYC64_021826</name>
</gene>
<dbReference type="EMBL" id="JBIYXZ010002084">
    <property type="protein sequence ID" value="KAL3047721.1"/>
    <property type="molecule type" value="Genomic_DNA"/>
</dbReference>